<comment type="caution">
    <text evidence="1">The sequence shown here is derived from an EMBL/GenBank/DDBJ whole genome shotgun (WGS) entry which is preliminary data.</text>
</comment>
<evidence type="ECO:0000313" key="1">
    <source>
        <dbReference type="EMBL" id="RVX15794.1"/>
    </source>
</evidence>
<proteinExistence type="predicted"/>
<accession>A0A438K3K6</accession>
<dbReference type="EMBL" id="QGNW01000017">
    <property type="protein sequence ID" value="RVX15794.1"/>
    <property type="molecule type" value="Genomic_DNA"/>
</dbReference>
<name>A0A438K3K6_VITVI</name>
<gene>
    <name evidence="1" type="ORF">CK203_005517</name>
</gene>
<dbReference type="AlphaFoldDB" id="A0A438K3K6"/>
<evidence type="ECO:0000313" key="2">
    <source>
        <dbReference type="Proteomes" id="UP000288805"/>
    </source>
</evidence>
<reference evidence="1 2" key="1">
    <citation type="journal article" date="2018" name="PLoS Genet.">
        <title>Population sequencing reveals clonal diversity and ancestral inbreeding in the grapevine cultivar Chardonnay.</title>
        <authorList>
            <person name="Roach M.J."/>
            <person name="Johnson D.L."/>
            <person name="Bohlmann J."/>
            <person name="van Vuuren H.J."/>
            <person name="Jones S.J."/>
            <person name="Pretorius I.S."/>
            <person name="Schmidt S.A."/>
            <person name="Borneman A.R."/>
        </authorList>
    </citation>
    <scope>NUCLEOTIDE SEQUENCE [LARGE SCALE GENOMIC DNA]</scope>
    <source>
        <strain evidence="2">cv. Chardonnay</strain>
        <tissue evidence="1">Leaf</tissue>
    </source>
</reference>
<protein>
    <recommendedName>
        <fullName evidence="3">DUF4283 domain-containing protein</fullName>
    </recommendedName>
</protein>
<evidence type="ECO:0008006" key="3">
    <source>
        <dbReference type="Google" id="ProtNLM"/>
    </source>
</evidence>
<organism evidence="1 2">
    <name type="scientific">Vitis vinifera</name>
    <name type="common">Grape</name>
    <dbReference type="NCBI Taxonomy" id="29760"/>
    <lineage>
        <taxon>Eukaryota</taxon>
        <taxon>Viridiplantae</taxon>
        <taxon>Streptophyta</taxon>
        <taxon>Embryophyta</taxon>
        <taxon>Tracheophyta</taxon>
        <taxon>Spermatophyta</taxon>
        <taxon>Magnoliopsida</taxon>
        <taxon>eudicotyledons</taxon>
        <taxon>Gunneridae</taxon>
        <taxon>Pentapetalae</taxon>
        <taxon>rosids</taxon>
        <taxon>Vitales</taxon>
        <taxon>Vitaceae</taxon>
        <taxon>Viteae</taxon>
        <taxon>Vitis</taxon>
    </lineage>
</organism>
<dbReference type="Proteomes" id="UP000288805">
    <property type="component" value="Unassembled WGS sequence"/>
</dbReference>
<sequence>MKIGKCWFGVDSKTFEISVEGVKGKLLGKILEGGRGCSSWIRFVELSLSHLLDGVESCSQGDEGKPFNKQWLEGGRVYRVECRYNDVGRFFLCLMHFAEAKSLGVTPCSQVSRSALVGVGRSKEGSLTGVFSFDSFADKVKRGLEALGEAVCAGAANFEELDAKEVLLRGLRRFVNKSLSLERWTLEWWGQLATQFSCSGRPRLGYLRLQLGKASSNNRECVKFGGGMVTRKVAGGSEKVSSLSLGDSGCTPGDTSPACDECRKEVQKAMILDLESSPTFFGGTRLGCDKDSQSLLVHSSLRLEERAPSVDVALLFEAQGLFDKPSSPNGLGWGGSSSISSFSKDEGFLFGRNKSLVPWREQDMGLLAVGKGDVYKPLCMISEDGLVVESLDIQPKDTKKDNLEVCNNERDSGFGSPSRGLSAVESLVNHSF</sequence>